<proteinExistence type="inferred from homology"/>
<dbReference type="CDD" id="cd00293">
    <property type="entry name" value="USP-like"/>
    <property type="match status" value="1"/>
</dbReference>
<gene>
    <name evidence="4" type="ORF">ACFOOL_12440</name>
</gene>
<protein>
    <recommendedName>
        <fullName evidence="2">Universal stress protein</fullName>
    </recommendedName>
</protein>
<keyword evidence="5" id="KW-1185">Reference proteome</keyword>
<name>A0ABV7X1U9_9HYPH</name>
<dbReference type="PIRSF" id="PIRSF006276">
    <property type="entry name" value="UspA"/>
    <property type="match status" value="1"/>
</dbReference>
<keyword evidence="2" id="KW-0963">Cytoplasm</keyword>
<comment type="caution">
    <text evidence="4">The sequence shown here is derived from an EMBL/GenBank/DDBJ whole genome shotgun (WGS) entry which is preliminary data.</text>
</comment>
<dbReference type="InterPro" id="IPR006015">
    <property type="entry name" value="Universal_stress_UspA"/>
</dbReference>
<evidence type="ECO:0000313" key="5">
    <source>
        <dbReference type="Proteomes" id="UP001595613"/>
    </source>
</evidence>
<dbReference type="InterPro" id="IPR006016">
    <property type="entry name" value="UspA"/>
</dbReference>
<dbReference type="Gene3D" id="3.40.50.620">
    <property type="entry name" value="HUPs"/>
    <property type="match status" value="1"/>
</dbReference>
<dbReference type="PANTHER" id="PTHR46268:SF15">
    <property type="entry name" value="UNIVERSAL STRESS PROTEIN HP_0031"/>
    <property type="match status" value="1"/>
</dbReference>
<accession>A0ABV7X1U9</accession>
<dbReference type="PRINTS" id="PR01438">
    <property type="entry name" value="UNVRSLSTRESS"/>
</dbReference>
<organism evidence="4 5">
    <name type="scientific">Devosia honganensis</name>
    <dbReference type="NCBI Taxonomy" id="1610527"/>
    <lineage>
        <taxon>Bacteria</taxon>
        <taxon>Pseudomonadati</taxon>
        <taxon>Pseudomonadota</taxon>
        <taxon>Alphaproteobacteria</taxon>
        <taxon>Hyphomicrobiales</taxon>
        <taxon>Devosiaceae</taxon>
        <taxon>Devosia</taxon>
    </lineage>
</organism>
<dbReference type="RefSeq" id="WP_380097426.1">
    <property type="nucleotide sequence ID" value="NZ_JBHRYD010000010.1"/>
</dbReference>
<dbReference type="PANTHER" id="PTHR46268">
    <property type="entry name" value="STRESS RESPONSE PROTEIN NHAX"/>
    <property type="match status" value="1"/>
</dbReference>
<evidence type="ECO:0000256" key="1">
    <source>
        <dbReference type="ARBA" id="ARBA00008791"/>
    </source>
</evidence>
<dbReference type="SUPFAM" id="SSF52402">
    <property type="entry name" value="Adenine nucleotide alpha hydrolases-like"/>
    <property type="match status" value="1"/>
</dbReference>
<dbReference type="InterPro" id="IPR014729">
    <property type="entry name" value="Rossmann-like_a/b/a_fold"/>
</dbReference>
<comment type="subcellular location">
    <subcellularLocation>
        <location evidence="2">Cytoplasm</location>
    </subcellularLocation>
</comment>
<feature type="domain" description="UspA" evidence="3">
    <location>
        <begin position="1"/>
        <end position="149"/>
    </location>
</feature>
<evidence type="ECO:0000313" key="4">
    <source>
        <dbReference type="EMBL" id="MFC3705567.1"/>
    </source>
</evidence>
<comment type="similarity">
    <text evidence="1 2">Belongs to the universal stress protein A family.</text>
</comment>
<reference evidence="5" key="1">
    <citation type="journal article" date="2019" name="Int. J. Syst. Evol. Microbiol.">
        <title>The Global Catalogue of Microorganisms (GCM) 10K type strain sequencing project: providing services to taxonomists for standard genome sequencing and annotation.</title>
        <authorList>
            <consortium name="The Broad Institute Genomics Platform"/>
            <consortium name="The Broad Institute Genome Sequencing Center for Infectious Disease"/>
            <person name="Wu L."/>
            <person name="Ma J."/>
        </authorList>
    </citation>
    <scope>NUCLEOTIDE SEQUENCE [LARGE SCALE GENOMIC DNA]</scope>
    <source>
        <strain evidence="5">KCTC 42281</strain>
    </source>
</reference>
<evidence type="ECO:0000256" key="2">
    <source>
        <dbReference type="PIRNR" id="PIRNR006276"/>
    </source>
</evidence>
<dbReference type="EMBL" id="JBHRYD010000010">
    <property type="protein sequence ID" value="MFC3705567.1"/>
    <property type="molecule type" value="Genomic_DNA"/>
</dbReference>
<sequence>MYKSILIATDGSELSDKGVEHGLALAKVLGAAVTLVTVTANDLLSPYDMAEEMRRGNNPLELYREAMNEKAGEILEAARARAEAAGIEARTVHVPETPPAEGIIEVATRHDCDLIVMSSHGRRGIRRLMLGSQTAEVVATTRIPVLVVR</sequence>
<dbReference type="Pfam" id="PF00582">
    <property type="entry name" value="Usp"/>
    <property type="match status" value="1"/>
</dbReference>
<dbReference type="Proteomes" id="UP001595613">
    <property type="component" value="Unassembled WGS sequence"/>
</dbReference>
<evidence type="ECO:0000259" key="3">
    <source>
        <dbReference type="Pfam" id="PF00582"/>
    </source>
</evidence>